<accession>A0AAW2FD73</accession>
<proteinExistence type="predicted"/>
<protein>
    <submittedName>
        <fullName evidence="1">Uncharacterized protein</fullName>
    </submittedName>
</protein>
<dbReference type="Proteomes" id="UP001430953">
    <property type="component" value="Unassembled WGS sequence"/>
</dbReference>
<sequence length="35" mass="4054">MDRKTFSSLARIVREVAGFSVISRLFKTDTEMCEE</sequence>
<dbReference type="AlphaFoldDB" id="A0AAW2FD73"/>
<evidence type="ECO:0000313" key="2">
    <source>
        <dbReference type="Proteomes" id="UP001430953"/>
    </source>
</evidence>
<dbReference type="EMBL" id="JADYXP020000012">
    <property type="protein sequence ID" value="KAL0112706.1"/>
    <property type="molecule type" value="Genomic_DNA"/>
</dbReference>
<gene>
    <name evidence="1" type="ORF">PUN28_012164</name>
</gene>
<evidence type="ECO:0000313" key="1">
    <source>
        <dbReference type="EMBL" id="KAL0112706.1"/>
    </source>
</evidence>
<organism evidence="1 2">
    <name type="scientific">Cardiocondyla obscurior</name>
    <dbReference type="NCBI Taxonomy" id="286306"/>
    <lineage>
        <taxon>Eukaryota</taxon>
        <taxon>Metazoa</taxon>
        <taxon>Ecdysozoa</taxon>
        <taxon>Arthropoda</taxon>
        <taxon>Hexapoda</taxon>
        <taxon>Insecta</taxon>
        <taxon>Pterygota</taxon>
        <taxon>Neoptera</taxon>
        <taxon>Endopterygota</taxon>
        <taxon>Hymenoptera</taxon>
        <taxon>Apocrita</taxon>
        <taxon>Aculeata</taxon>
        <taxon>Formicoidea</taxon>
        <taxon>Formicidae</taxon>
        <taxon>Myrmicinae</taxon>
        <taxon>Cardiocondyla</taxon>
    </lineage>
</organism>
<keyword evidence="2" id="KW-1185">Reference proteome</keyword>
<name>A0AAW2FD73_9HYME</name>
<reference evidence="1 2" key="1">
    <citation type="submission" date="2023-03" db="EMBL/GenBank/DDBJ databases">
        <title>High recombination rates correlate with genetic variation in Cardiocondyla obscurior ants.</title>
        <authorList>
            <person name="Errbii M."/>
        </authorList>
    </citation>
    <scope>NUCLEOTIDE SEQUENCE [LARGE SCALE GENOMIC DNA]</scope>
    <source>
        <strain evidence="1">Alpha-2009</strain>
        <tissue evidence="1">Whole body</tissue>
    </source>
</reference>
<comment type="caution">
    <text evidence="1">The sequence shown here is derived from an EMBL/GenBank/DDBJ whole genome shotgun (WGS) entry which is preliminary data.</text>
</comment>